<evidence type="ECO:0000313" key="4">
    <source>
        <dbReference type="Proteomes" id="UP000821866"/>
    </source>
</evidence>
<dbReference type="GO" id="GO:0016592">
    <property type="term" value="C:mediator complex"/>
    <property type="evidence" value="ECO:0007669"/>
    <property type="project" value="TreeGrafter"/>
</dbReference>
<keyword evidence="1" id="KW-0175">Coiled coil</keyword>
<dbReference type="EMBL" id="JABSTU010000008">
    <property type="protein sequence ID" value="KAH8023968.1"/>
    <property type="molecule type" value="Genomic_DNA"/>
</dbReference>
<dbReference type="InterPro" id="IPR051647">
    <property type="entry name" value="Mediator_comp_sub12"/>
</dbReference>
<evidence type="ECO:0008006" key="5">
    <source>
        <dbReference type="Google" id="ProtNLM"/>
    </source>
</evidence>
<feature type="region of interest" description="Disordered" evidence="2">
    <location>
        <begin position="136"/>
        <end position="249"/>
    </location>
</feature>
<accession>A0A9J6DQ21</accession>
<feature type="compositionally biased region" description="Acidic residues" evidence="2">
    <location>
        <begin position="92"/>
        <end position="112"/>
    </location>
</feature>
<gene>
    <name evidence="3" type="ORF">HPB51_020641</name>
</gene>
<feature type="compositionally biased region" description="Basic and acidic residues" evidence="2">
    <location>
        <begin position="80"/>
        <end position="89"/>
    </location>
</feature>
<dbReference type="AlphaFoldDB" id="A0A9J6DQ21"/>
<feature type="compositionally biased region" description="Acidic residues" evidence="2">
    <location>
        <begin position="147"/>
        <end position="157"/>
    </location>
</feature>
<feature type="compositionally biased region" description="Basic and acidic residues" evidence="2">
    <location>
        <begin position="136"/>
        <end position="146"/>
    </location>
</feature>
<dbReference type="PANTHER" id="PTHR46007:SF11">
    <property type="entry name" value="MEDIATOR OF RNA POLYMERASE II TRANSCRIPTION SUBUNIT 12"/>
    <property type="match status" value="1"/>
</dbReference>
<dbReference type="PANTHER" id="PTHR46007">
    <property type="entry name" value="MEDIATOR OF RNA POLYMERASE II TRANSCRIPTION SUBUNIT 12"/>
    <property type="match status" value="1"/>
</dbReference>
<dbReference type="Proteomes" id="UP000821866">
    <property type="component" value="Chromosome 6"/>
</dbReference>
<evidence type="ECO:0000256" key="2">
    <source>
        <dbReference type="SAM" id="MobiDB-lite"/>
    </source>
</evidence>
<protein>
    <recommendedName>
        <fullName evidence="5">Histone-lysine N-methyltransferase MLL3</fullName>
    </recommendedName>
</protein>
<organism evidence="3 4">
    <name type="scientific">Rhipicephalus microplus</name>
    <name type="common">Cattle tick</name>
    <name type="synonym">Boophilus microplus</name>
    <dbReference type="NCBI Taxonomy" id="6941"/>
    <lineage>
        <taxon>Eukaryota</taxon>
        <taxon>Metazoa</taxon>
        <taxon>Ecdysozoa</taxon>
        <taxon>Arthropoda</taxon>
        <taxon>Chelicerata</taxon>
        <taxon>Arachnida</taxon>
        <taxon>Acari</taxon>
        <taxon>Parasitiformes</taxon>
        <taxon>Ixodida</taxon>
        <taxon>Ixodoidea</taxon>
        <taxon>Ixodidae</taxon>
        <taxon>Rhipicephalinae</taxon>
        <taxon>Rhipicephalus</taxon>
        <taxon>Boophilus</taxon>
    </lineage>
</organism>
<feature type="compositionally biased region" description="Polar residues" evidence="2">
    <location>
        <begin position="201"/>
        <end position="214"/>
    </location>
</feature>
<dbReference type="VEuPathDB" id="VectorBase:LOC119172383"/>
<comment type="caution">
    <text evidence="3">The sequence shown here is derived from an EMBL/GenBank/DDBJ whole genome shotgun (WGS) entry which is preliminary data.</text>
</comment>
<feature type="coiled-coil region" evidence="1">
    <location>
        <begin position="577"/>
        <end position="607"/>
    </location>
</feature>
<dbReference type="GO" id="GO:0045944">
    <property type="term" value="P:positive regulation of transcription by RNA polymerase II"/>
    <property type="evidence" value="ECO:0007669"/>
    <property type="project" value="TreeGrafter"/>
</dbReference>
<reference evidence="3" key="2">
    <citation type="submission" date="2021-09" db="EMBL/GenBank/DDBJ databases">
        <authorList>
            <person name="Jia N."/>
            <person name="Wang J."/>
            <person name="Shi W."/>
            <person name="Du L."/>
            <person name="Sun Y."/>
            <person name="Zhan W."/>
            <person name="Jiang J."/>
            <person name="Wang Q."/>
            <person name="Zhang B."/>
            <person name="Ji P."/>
            <person name="Sakyi L.B."/>
            <person name="Cui X."/>
            <person name="Yuan T."/>
            <person name="Jiang B."/>
            <person name="Yang W."/>
            <person name="Lam T.T.-Y."/>
            <person name="Chang Q."/>
            <person name="Ding S."/>
            <person name="Wang X."/>
            <person name="Zhu J."/>
            <person name="Ruan X."/>
            <person name="Zhao L."/>
            <person name="Wei J."/>
            <person name="Que T."/>
            <person name="Du C."/>
            <person name="Cheng J."/>
            <person name="Dai P."/>
            <person name="Han X."/>
            <person name="Huang E."/>
            <person name="Gao Y."/>
            <person name="Liu J."/>
            <person name="Shao H."/>
            <person name="Ye R."/>
            <person name="Li L."/>
            <person name="Wei W."/>
            <person name="Wang X."/>
            <person name="Wang C."/>
            <person name="Huo Q."/>
            <person name="Li W."/>
            <person name="Guo W."/>
            <person name="Chen H."/>
            <person name="Chen S."/>
            <person name="Zhou L."/>
            <person name="Zhou L."/>
            <person name="Ni X."/>
            <person name="Tian J."/>
            <person name="Zhou Y."/>
            <person name="Sheng Y."/>
            <person name="Liu T."/>
            <person name="Pan Y."/>
            <person name="Xia L."/>
            <person name="Li J."/>
            <person name="Zhao F."/>
            <person name="Cao W."/>
        </authorList>
    </citation>
    <scope>NUCLEOTIDE SEQUENCE</scope>
    <source>
        <strain evidence="3">Rmic-2018</strain>
        <tissue evidence="3">Larvae</tissue>
    </source>
</reference>
<feature type="compositionally biased region" description="Basic and acidic residues" evidence="2">
    <location>
        <begin position="184"/>
        <end position="198"/>
    </location>
</feature>
<proteinExistence type="predicted"/>
<feature type="region of interest" description="Disordered" evidence="2">
    <location>
        <begin position="1"/>
        <end position="114"/>
    </location>
</feature>
<reference evidence="3" key="1">
    <citation type="journal article" date="2020" name="Cell">
        <title>Large-Scale Comparative Analyses of Tick Genomes Elucidate Their Genetic Diversity and Vector Capacities.</title>
        <authorList>
            <consortium name="Tick Genome and Microbiome Consortium (TIGMIC)"/>
            <person name="Jia N."/>
            <person name="Wang J."/>
            <person name="Shi W."/>
            <person name="Du L."/>
            <person name="Sun Y."/>
            <person name="Zhan W."/>
            <person name="Jiang J.F."/>
            <person name="Wang Q."/>
            <person name="Zhang B."/>
            <person name="Ji P."/>
            <person name="Bell-Sakyi L."/>
            <person name="Cui X.M."/>
            <person name="Yuan T.T."/>
            <person name="Jiang B.G."/>
            <person name="Yang W.F."/>
            <person name="Lam T.T."/>
            <person name="Chang Q.C."/>
            <person name="Ding S.J."/>
            <person name="Wang X.J."/>
            <person name="Zhu J.G."/>
            <person name="Ruan X.D."/>
            <person name="Zhao L."/>
            <person name="Wei J.T."/>
            <person name="Ye R.Z."/>
            <person name="Que T.C."/>
            <person name="Du C.H."/>
            <person name="Zhou Y.H."/>
            <person name="Cheng J.X."/>
            <person name="Dai P.F."/>
            <person name="Guo W.B."/>
            <person name="Han X.H."/>
            <person name="Huang E.J."/>
            <person name="Li L.F."/>
            <person name="Wei W."/>
            <person name="Gao Y.C."/>
            <person name="Liu J.Z."/>
            <person name="Shao H.Z."/>
            <person name="Wang X."/>
            <person name="Wang C.C."/>
            <person name="Yang T.C."/>
            <person name="Huo Q.B."/>
            <person name="Li W."/>
            <person name="Chen H.Y."/>
            <person name="Chen S.E."/>
            <person name="Zhou L.G."/>
            <person name="Ni X.B."/>
            <person name="Tian J.H."/>
            <person name="Sheng Y."/>
            <person name="Liu T."/>
            <person name="Pan Y.S."/>
            <person name="Xia L.Y."/>
            <person name="Li J."/>
            <person name="Zhao F."/>
            <person name="Cao W.C."/>
        </authorList>
    </citation>
    <scope>NUCLEOTIDE SEQUENCE</scope>
    <source>
        <strain evidence="3">Rmic-2018</strain>
    </source>
</reference>
<sequence>MVGSIMSGEGQPGQSGMPEPPQQPPQHQQPQQQQFQQQQQQQPQQPVRAGGMSSTDAASSAAGANAGSETLQTQPAKKKTAGDLVKEVEAQGTEEPDDGGGDMEDDLDDDELLGLGNDFNILEYADPELDRAFVGEGEKSNILDEHLDLDDKEDDLDEVGRQETDTKDDDAAMPQGGGGVKQEPMVKQEERKTEDHKPSTLGFSTFSTEGGASNQQQQPTQPQQQEQQQQQGQLQQHQQQQQLMQQQHQMPKMPMFENRPPMNVVPTASFTMAGQHPGLRGMRPPPPYAGGATAMPGVRMMAHSMPGPAMSHLRGSLAGMRPPVASVPIPGPAMGGSSPGDHRPLLLQEQPLLLEDLVEQEKREQRKQSGEAATASLLSDVDFERLKADVLSGPPDDSIGAPAPVMPQAALLPAMPQQHPVNPGQLVGNPGQRYLQMQGGPAGWPTSGMVAGPAQAGGPHLMRQLPVGPGGPMVSPGGTMHLVRTEQGAIRVMGGPPPHRPPDQLGHVGTHAGVAGGGGALVSPGDGGAAQVPFQIQTLPAPPTPSLCIGQDPPPGAMVAAYEQWLAQQDALLSSQKKTLEGEVGKLRKAKKALSTKQRQLAKTGQELPQQNALELQRIAQQQPGMQKNLDQVGDSWT</sequence>
<feature type="compositionally biased region" description="Low complexity" evidence="2">
    <location>
        <begin position="25"/>
        <end position="68"/>
    </location>
</feature>
<keyword evidence="4" id="KW-1185">Reference proteome</keyword>
<name>A0A9J6DQ21_RHIMP</name>
<feature type="compositionally biased region" description="Low complexity" evidence="2">
    <location>
        <begin position="215"/>
        <end position="249"/>
    </location>
</feature>
<evidence type="ECO:0000313" key="3">
    <source>
        <dbReference type="EMBL" id="KAH8023968.1"/>
    </source>
</evidence>
<evidence type="ECO:0000256" key="1">
    <source>
        <dbReference type="SAM" id="Coils"/>
    </source>
</evidence>
<dbReference type="GO" id="GO:0003713">
    <property type="term" value="F:transcription coactivator activity"/>
    <property type="evidence" value="ECO:0007669"/>
    <property type="project" value="TreeGrafter"/>
</dbReference>